<feature type="compositionally biased region" description="Basic and acidic residues" evidence="1">
    <location>
        <begin position="222"/>
        <end position="235"/>
    </location>
</feature>
<feature type="region of interest" description="Disordered" evidence="1">
    <location>
        <begin position="1"/>
        <end position="30"/>
    </location>
</feature>
<evidence type="ECO:0000256" key="1">
    <source>
        <dbReference type="SAM" id="MobiDB-lite"/>
    </source>
</evidence>
<accession>A0A6F9DCI2</accession>
<feature type="compositionally biased region" description="Basic and acidic residues" evidence="1">
    <location>
        <begin position="492"/>
        <end position="518"/>
    </location>
</feature>
<feature type="compositionally biased region" description="Low complexity" evidence="1">
    <location>
        <begin position="359"/>
        <end position="368"/>
    </location>
</feature>
<feature type="compositionally biased region" description="Basic and acidic residues" evidence="1">
    <location>
        <begin position="1"/>
        <end position="10"/>
    </location>
</feature>
<feature type="compositionally biased region" description="Basic and acidic residues" evidence="1">
    <location>
        <begin position="173"/>
        <end position="212"/>
    </location>
</feature>
<dbReference type="EMBL" id="LR785275">
    <property type="protein sequence ID" value="CAB3247215.1"/>
    <property type="molecule type" value="mRNA"/>
</dbReference>
<feature type="compositionally biased region" description="Polar residues" evidence="1">
    <location>
        <begin position="266"/>
        <end position="280"/>
    </location>
</feature>
<proteinExistence type="evidence at transcript level"/>
<organism evidence="2">
    <name type="scientific">Phallusia mammillata</name>
    <dbReference type="NCBI Taxonomy" id="59560"/>
    <lineage>
        <taxon>Eukaryota</taxon>
        <taxon>Metazoa</taxon>
        <taxon>Chordata</taxon>
        <taxon>Tunicata</taxon>
        <taxon>Ascidiacea</taxon>
        <taxon>Phlebobranchia</taxon>
        <taxon>Ascidiidae</taxon>
        <taxon>Phallusia</taxon>
    </lineage>
</organism>
<evidence type="ECO:0000313" key="2">
    <source>
        <dbReference type="EMBL" id="CAB3247215.1"/>
    </source>
</evidence>
<feature type="region of interest" description="Disordered" evidence="1">
    <location>
        <begin position="44"/>
        <end position="74"/>
    </location>
</feature>
<feature type="region of interest" description="Disordered" evidence="1">
    <location>
        <begin position="132"/>
        <end position="151"/>
    </location>
</feature>
<sequence>MDNKQEKDDSSNVTGTDNNGEGLNVDDTPIETVVVPSLETCQSTITETEVSSPSDIAQDDVTNPSRIDDDGPLTTPLTYAEDLLPADSSQPTQMGSDIDQENELTTEMQLSVKEGTIELPMPETAEDVQSIISETEDTPVQPGSPAQQKLIDDAANQIAQSAIHDAILCIEESPTRDPYASKDDEKLSSDGETKMHADHVEQSTESKVDRQEGLPLNLPANTKEEESDPHSDKPETPSPTIEQEKKCDQTNENLPPPPSVSEETVGDNNDTLESPEQSTDIIAETPVEQSNQTSENPPPSPPATEYVTNKDNTPFKDSEKSTDHEEDLPLPPPANVDIAMQSQVSMDLPSPPPLEETNEQQQQPADEMPAPPPPILTISPPEDFPSPPEDIASSEQLPSPPPVEEMGNSVTEDEFPLPPPEDPVHETIVEDANLPPPPDVEMSDESQETTQLISEKTVEAASAETGETNPGVVEQSQNGGKETSAQSVIDPHTQEQEHSKNGKSAESETEGSPEKQKNAEPAAGKDINNGDTPENEPLTSENPAATSRGQEAQNPISDKAKKSCCVVM</sequence>
<feature type="compositionally biased region" description="Polar residues" evidence="1">
    <location>
        <begin position="474"/>
        <end position="487"/>
    </location>
</feature>
<dbReference type="AlphaFoldDB" id="A0A6F9DCI2"/>
<feature type="compositionally biased region" description="Basic and acidic residues" evidence="1">
    <location>
        <begin position="313"/>
        <end position="323"/>
    </location>
</feature>
<feature type="compositionally biased region" description="Polar residues" evidence="1">
    <location>
        <begin position="11"/>
        <end position="21"/>
    </location>
</feature>
<feature type="region of interest" description="Disordered" evidence="1">
    <location>
        <begin position="172"/>
        <end position="568"/>
    </location>
</feature>
<name>A0A6F9DCI2_9ASCI</name>
<protein>
    <submittedName>
        <fullName evidence="2">Fibrous sheath CABYR-binding protein</fullName>
    </submittedName>
</protein>
<feature type="compositionally biased region" description="Polar residues" evidence="1">
    <location>
        <begin position="44"/>
        <end position="65"/>
    </location>
</feature>
<reference evidence="2" key="1">
    <citation type="submission" date="2020-04" db="EMBL/GenBank/DDBJ databases">
        <authorList>
            <person name="Neveu A P."/>
        </authorList>
    </citation>
    <scope>NUCLEOTIDE SEQUENCE</scope>
    <source>
        <tissue evidence="2">Whole embryo</tissue>
    </source>
</reference>
<gene>
    <name evidence="2" type="primary">Fscb-001</name>
</gene>
<feature type="compositionally biased region" description="Polar residues" evidence="1">
    <location>
        <begin position="529"/>
        <end position="556"/>
    </location>
</feature>